<protein>
    <recommendedName>
        <fullName evidence="9">Cobalamin biosynthesis protein CobD</fullName>
    </recommendedName>
</protein>
<dbReference type="PANTHER" id="PTHR34308">
    <property type="entry name" value="COBALAMIN BIOSYNTHESIS PROTEIN CBIB"/>
    <property type="match status" value="1"/>
</dbReference>
<evidence type="ECO:0000256" key="5">
    <source>
        <dbReference type="ARBA" id="ARBA00022573"/>
    </source>
</evidence>
<dbReference type="GO" id="GO:0048472">
    <property type="term" value="F:threonine-phosphate decarboxylase activity"/>
    <property type="evidence" value="ECO:0007669"/>
    <property type="project" value="InterPro"/>
</dbReference>
<dbReference type="NCBIfam" id="TIGR00380">
    <property type="entry name" value="cobal_cbiB"/>
    <property type="match status" value="1"/>
</dbReference>
<keyword evidence="7 9" id="KW-1133">Transmembrane helix</keyword>
<dbReference type="HAMAP" id="MF_00024">
    <property type="entry name" value="CobD_CbiB"/>
    <property type="match status" value="1"/>
</dbReference>
<dbReference type="Pfam" id="PF03186">
    <property type="entry name" value="CobD_Cbib"/>
    <property type="match status" value="1"/>
</dbReference>
<evidence type="ECO:0000256" key="8">
    <source>
        <dbReference type="ARBA" id="ARBA00023136"/>
    </source>
</evidence>
<feature type="transmembrane region" description="Helical" evidence="9">
    <location>
        <begin position="7"/>
        <end position="28"/>
    </location>
</feature>
<comment type="caution">
    <text evidence="9">Lacks conserved residue(s) required for the propagation of feature annotation.</text>
</comment>
<keyword evidence="5 9" id="KW-0169">Cobalamin biosynthesis</keyword>
<dbReference type="GO" id="GO:0009236">
    <property type="term" value="P:cobalamin biosynthetic process"/>
    <property type="evidence" value="ECO:0007669"/>
    <property type="project" value="UniProtKB-UniRule"/>
</dbReference>
<organism evidence="10 11">
    <name type="scientific">Ammoniphilus oxalaticus</name>
    <dbReference type="NCBI Taxonomy" id="66863"/>
    <lineage>
        <taxon>Bacteria</taxon>
        <taxon>Bacillati</taxon>
        <taxon>Bacillota</taxon>
        <taxon>Bacilli</taxon>
        <taxon>Bacillales</taxon>
        <taxon>Paenibacillaceae</taxon>
        <taxon>Aneurinibacillus group</taxon>
        <taxon>Ammoniphilus</taxon>
    </lineage>
</organism>
<gene>
    <name evidence="9" type="primary">cobD</name>
    <name evidence="10" type="ORF">BEP19_03655</name>
</gene>
<keyword evidence="11" id="KW-1185">Reference proteome</keyword>
<dbReference type="EMBL" id="MCHY01000007">
    <property type="protein sequence ID" value="RKD25141.1"/>
    <property type="molecule type" value="Genomic_DNA"/>
</dbReference>
<dbReference type="UniPathway" id="UPA00148"/>
<proteinExistence type="inferred from homology"/>
<reference evidence="10 11" key="1">
    <citation type="submission" date="2016-08" db="EMBL/GenBank/DDBJ databases">
        <title>Novel Firmicute Genomes.</title>
        <authorList>
            <person name="Poppleton D.I."/>
            <person name="Gribaldo S."/>
        </authorList>
    </citation>
    <scope>NUCLEOTIDE SEQUENCE [LARGE SCALE GENOMIC DNA]</scope>
    <source>
        <strain evidence="10 11">RAOx-1</strain>
    </source>
</reference>
<keyword evidence="4 9" id="KW-1003">Cell membrane</keyword>
<dbReference type="AlphaFoldDB" id="A0A419SM49"/>
<sequence>MGTAANAGGGLTFALGGLIAAFVIDWYVGDPRRLPHPVVGIGKMIVAVEKGLRALVTSPRMLKWAGVGLVVVIVGGSYALVWGLLWAAAYFGHQLFAWLVAVWLISTTMATKGLSDGGMDIYRKLAAGDLVSSRAALAMVVGRDTDRLDEAEISRGAVETVAENIVDAIISPLFYAALGGAPLAMAYRAVNTLDSMVGYKNERYEHFGWAAARFDDLANYVPARLTGMLLVAVCYAFGWNGQACLRVMRRDAGLHPSPNSGITEAGVAGALGIALGGTNFYQGIPSQRAKMGDPLRPIKAEDILKTVRIMKLVALAGLVMCVLLALIVHLVV</sequence>
<name>A0A419SM49_9BACL</name>
<keyword evidence="8 9" id="KW-0472">Membrane</keyword>
<keyword evidence="6 9" id="KW-0812">Transmembrane</keyword>
<evidence type="ECO:0000256" key="7">
    <source>
        <dbReference type="ARBA" id="ARBA00022989"/>
    </source>
</evidence>
<evidence type="ECO:0000256" key="9">
    <source>
        <dbReference type="HAMAP-Rule" id="MF_00024"/>
    </source>
</evidence>
<evidence type="ECO:0000256" key="6">
    <source>
        <dbReference type="ARBA" id="ARBA00022692"/>
    </source>
</evidence>
<comment type="subcellular location">
    <subcellularLocation>
        <location evidence="1 9">Cell membrane</location>
        <topology evidence="1 9">Multi-pass membrane protein</topology>
    </subcellularLocation>
</comment>
<evidence type="ECO:0000256" key="2">
    <source>
        <dbReference type="ARBA" id="ARBA00004953"/>
    </source>
</evidence>
<comment type="similarity">
    <text evidence="3 9">Belongs to the CobD/CbiB family.</text>
</comment>
<evidence type="ECO:0000256" key="3">
    <source>
        <dbReference type="ARBA" id="ARBA00006263"/>
    </source>
</evidence>
<dbReference type="GO" id="GO:0005886">
    <property type="term" value="C:plasma membrane"/>
    <property type="evidence" value="ECO:0007669"/>
    <property type="project" value="UniProtKB-SubCell"/>
</dbReference>
<evidence type="ECO:0000256" key="4">
    <source>
        <dbReference type="ARBA" id="ARBA00022475"/>
    </source>
</evidence>
<dbReference type="InterPro" id="IPR004485">
    <property type="entry name" value="Cobalamin_biosynth_CobD/CbiB"/>
</dbReference>
<feature type="transmembrane region" description="Helical" evidence="9">
    <location>
        <begin position="312"/>
        <end position="331"/>
    </location>
</feature>
<comment type="function">
    <text evidence="9">Converts cobyric acid to cobinamide by the addition of aminopropanol on the F carboxylic group.</text>
</comment>
<feature type="transmembrane region" description="Helical" evidence="9">
    <location>
        <begin position="95"/>
        <end position="114"/>
    </location>
</feature>
<evidence type="ECO:0000313" key="10">
    <source>
        <dbReference type="EMBL" id="RKD25141.1"/>
    </source>
</evidence>
<evidence type="ECO:0000313" key="11">
    <source>
        <dbReference type="Proteomes" id="UP000284219"/>
    </source>
</evidence>
<dbReference type="Proteomes" id="UP000284219">
    <property type="component" value="Unassembled WGS sequence"/>
</dbReference>
<accession>A0A419SM49</accession>
<evidence type="ECO:0000256" key="1">
    <source>
        <dbReference type="ARBA" id="ARBA00004651"/>
    </source>
</evidence>
<feature type="transmembrane region" description="Helical" evidence="9">
    <location>
        <begin position="64"/>
        <end position="89"/>
    </location>
</feature>
<dbReference type="PANTHER" id="PTHR34308:SF1">
    <property type="entry name" value="COBALAMIN BIOSYNTHESIS PROTEIN CBIB"/>
    <property type="match status" value="1"/>
</dbReference>
<comment type="caution">
    <text evidence="10">The sequence shown here is derived from an EMBL/GenBank/DDBJ whole genome shotgun (WGS) entry which is preliminary data.</text>
</comment>
<dbReference type="GO" id="GO:0015420">
    <property type="term" value="F:ABC-type vitamin B12 transporter activity"/>
    <property type="evidence" value="ECO:0007669"/>
    <property type="project" value="UniProtKB-UniRule"/>
</dbReference>
<comment type="pathway">
    <text evidence="2 9">Cofactor biosynthesis; adenosylcobalamin biosynthesis.</text>
</comment>